<dbReference type="AlphaFoldDB" id="A0A0E3LHS3"/>
<dbReference type="HOGENOM" id="CLU_021680_0_1_2"/>
<dbReference type="InterPro" id="IPR000601">
    <property type="entry name" value="PKD_dom"/>
</dbReference>
<dbReference type="PATRIC" id="fig|1434123.4.peg.3058"/>
<dbReference type="InterPro" id="IPR040528">
    <property type="entry name" value="Lectin-like"/>
</dbReference>
<evidence type="ECO:0000313" key="4">
    <source>
        <dbReference type="Proteomes" id="UP000033096"/>
    </source>
</evidence>
<dbReference type="InterPro" id="IPR022409">
    <property type="entry name" value="PKD/Chitinase_dom"/>
</dbReference>
<dbReference type="PANTHER" id="PTHR12411">
    <property type="entry name" value="CYSTEINE PROTEASE FAMILY C1-RELATED"/>
    <property type="match status" value="1"/>
</dbReference>
<keyword evidence="4" id="KW-1185">Reference proteome</keyword>
<organism evidence="3 4">
    <name type="scientific">Methanosarcina vacuolata Z-761</name>
    <dbReference type="NCBI Taxonomy" id="1434123"/>
    <lineage>
        <taxon>Archaea</taxon>
        <taxon>Methanobacteriati</taxon>
        <taxon>Methanobacteriota</taxon>
        <taxon>Stenosarchaea group</taxon>
        <taxon>Methanomicrobia</taxon>
        <taxon>Methanosarcinales</taxon>
        <taxon>Methanosarcinaceae</taxon>
        <taxon>Methanosarcina</taxon>
    </lineage>
</organism>
<reference evidence="3 4" key="1">
    <citation type="submission" date="2014-07" db="EMBL/GenBank/DDBJ databases">
        <title>Methanogenic archaea and the global carbon cycle.</title>
        <authorList>
            <person name="Henriksen J.R."/>
            <person name="Luke J."/>
            <person name="Reinhart S."/>
            <person name="Benedict M.N."/>
            <person name="Youngblut N.D."/>
            <person name="Metcalf M.E."/>
            <person name="Whitaker R.J."/>
            <person name="Metcalf W.W."/>
        </authorList>
    </citation>
    <scope>NUCLEOTIDE SEQUENCE [LARGE SCALE GENOMIC DNA]</scope>
    <source>
        <strain evidence="3 4">Z-761</strain>
    </source>
</reference>
<dbReference type="InterPro" id="IPR013128">
    <property type="entry name" value="Peptidase_C1A"/>
</dbReference>
<accession>A0A0E3LHS3</accession>
<dbReference type="CDD" id="cd00146">
    <property type="entry name" value="PKD"/>
    <property type="match status" value="1"/>
</dbReference>
<dbReference type="STRING" id="1434123.MSVAZ_2502"/>
<name>A0A0E3LHS3_9EURY</name>
<proteinExistence type="inferred from homology"/>
<evidence type="ECO:0000259" key="2">
    <source>
        <dbReference type="PROSITE" id="PS50093"/>
    </source>
</evidence>
<dbReference type="InterPro" id="IPR038765">
    <property type="entry name" value="Papain-like_cys_pep_sf"/>
</dbReference>
<dbReference type="EMBL" id="CP009520">
    <property type="protein sequence ID" value="AKB44771.1"/>
    <property type="molecule type" value="Genomic_DNA"/>
</dbReference>
<dbReference type="GeneID" id="24810993"/>
<dbReference type="GO" id="GO:0008234">
    <property type="term" value="F:cysteine-type peptidase activity"/>
    <property type="evidence" value="ECO:0007669"/>
    <property type="project" value="InterPro"/>
</dbReference>
<dbReference type="CDD" id="cd02619">
    <property type="entry name" value="Peptidase_C1"/>
    <property type="match status" value="1"/>
</dbReference>
<dbReference type="RefSeq" id="WP_232316098.1">
    <property type="nucleotide sequence ID" value="NZ_CP009520.1"/>
</dbReference>
<dbReference type="InterPro" id="IPR025660">
    <property type="entry name" value="Pept_his_AS"/>
</dbReference>
<evidence type="ECO:0000313" key="3">
    <source>
        <dbReference type="EMBL" id="AKB44771.1"/>
    </source>
</evidence>
<dbReference type="Pfam" id="PF18560">
    <property type="entry name" value="Lectin_like"/>
    <property type="match status" value="1"/>
</dbReference>
<dbReference type="Pfam" id="PF00112">
    <property type="entry name" value="Peptidase_C1"/>
    <property type="match status" value="1"/>
</dbReference>
<dbReference type="InterPro" id="IPR035986">
    <property type="entry name" value="PKD_dom_sf"/>
</dbReference>
<sequence length="744" mass="82370">MKRIKHSLLKKIKSFLLVFMVLILCLPGSLGFAAGNTEEPETLQNFTPSADSVVEPVIKTAPMNPEFLEDQQTDSIEAFSFVGNYGQLSNTGYKPSPVDLSELASSEGRLLLRASGSDLPAVYDLRNEGKVTSVKNQGKDGSCWAFSSIASLESYLLGTEGKSYDFSENNMKNLVSKNYSQGFDLTTDDGGNAFISTAYLSRWSGPVNESEDPYDDLSSYSPTGLSVQKHVQEALFLPDRTESLDNEVIKNAILEYGAVYTTIYWNSGYYQQRNYAYRYPGSLSVNHAVAIVGWNDSFDRNYFTQIPPGNGAFIVKNSWGDTWGEEGYFYISYYDTKLGYNENAVFTSESQNNYDHVYQYDPLGWTVSKEYEGSLVAWGGNVFSSERDETLKAIGFYTTDLNTAYEIYIYKNPVSGPVNSGQGYLVQESGRYSFPGYHTHVLNSAVPVHAGERFSIVIRFANPSASGPLAAEQPVARYSSKAQANAGESYVSPNGVTWEDISSNSEANLCIKAFTTSAPLEADFSSNVTTGMYPLTVQFTDLSSNALYWKWDLNGDGKIDSTARNPIYTYGSYGNYDVSLTIGNSNGSDTETKIAYIKVVPLSINSASPVENVTTYKGEKQEFSISTNYACDISWYLNGESKGSESSVKDSSYTETIRSPGFYNVTAIARTGDEKIARSWNWTVLAWNPWDSSDSREGENISTEELQEAIHIYRSGIQIPETGAELTDERLKELIQLWREGSGN</sequence>
<dbReference type="Pfam" id="PF18911">
    <property type="entry name" value="PKD_4"/>
    <property type="match status" value="1"/>
</dbReference>
<dbReference type="InterPro" id="IPR000668">
    <property type="entry name" value="Peptidase_C1A_C"/>
</dbReference>
<dbReference type="SUPFAM" id="SSF54001">
    <property type="entry name" value="Cysteine proteinases"/>
    <property type="match status" value="1"/>
</dbReference>
<dbReference type="SMART" id="SM00089">
    <property type="entry name" value="PKD"/>
    <property type="match status" value="1"/>
</dbReference>
<dbReference type="FunFam" id="2.60.40.10:FF:000270">
    <property type="entry name" value="Cell surface protein"/>
    <property type="match status" value="1"/>
</dbReference>
<evidence type="ECO:0000256" key="1">
    <source>
        <dbReference type="ARBA" id="ARBA00008455"/>
    </source>
</evidence>
<dbReference type="PROSITE" id="PS00639">
    <property type="entry name" value="THIOL_PROTEASE_HIS"/>
    <property type="match status" value="1"/>
</dbReference>
<gene>
    <name evidence="3" type="ORF">MSVAZ_2502</name>
</gene>
<dbReference type="Gene3D" id="2.60.40.10">
    <property type="entry name" value="Immunoglobulins"/>
    <property type="match status" value="1"/>
</dbReference>
<dbReference type="SUPFAM" id="SSF49299">
    <property type="entry name" value="PKD domain"/>
    <property type="match status" value="1"/>
</dbReference>
<dbReference type="KEGG" id="mvc:MSVAZ_2502"/>
<dbReference type="GO" id="GO:0006508">
    <property type="term" value="P:proteolysis"/>
    <property type="evidence" value="ECO:0007669"/>
    <property type="project" value="InterPro"/>
</dbReference>
<dbReference type="PROSITE" id="PS50093">
    <property type="entry name" value="PKD"/>
    <property type="match status" value="1"/>
</dbReference>
<comment type="similarity">
    <text evidence="1">Belongs to the peptidase C1 family.</text>
</comment>
<feature type="domain" description="PKD" evidence="2">
    <location>
        <begin position="543"/>
        <end position="599"/>
    </location>
</feature>
<dbReference type="Gene3D" id="3.90.70.10">
    <property type="entry name" value="Cysteine proteinases"/>
    <property type="match status" value="1"/>
</dbReference>
<dbReference type="Proteomes" id="UP000033096">
    <property type="component" value="Chromosome"/>
</dbReference>
<protein>
    <submittedName>
        <fullName evidence="3">Cell surface protein</fullName>
    </submittedName>
</protein>
<dbReference type="InterPro" id="IPR013783">
    <property type="entry name" value="Ig-like_fold"/>
</dbReference>
<dbReference type="SMART" id="SM00645">
    <property type="entry name" value="Pept_C1"/>
    <property type="match status" value="1"/>
</dbReference>